<feature type="signal peptide" evidence="2">
    <location>
        <begin position="1"/>
        <end position="23"/>
    </location>
</feature>
<name>A0AAV5IVI3_9ROSI</name>
<sequence>MAPSLKSMCLILVLLVSSSLFEARPLHDADQSISKGLDMFFDGLYIEGIKTGGPSNGGKGHAFTNTDTLGTNSGPSGPGEGH</sequence>
<organism evidence="3 4">
    <name type="scientific">Rubroshorea leprosula</name>
    <dbReference type="NCBI Taxonomy" id="152421"/>
    <lineage>
        <taxon>Eukaryota</taxon>
        <taxon>Viridiplantae</taxon>
        <taxon>Streptophyta</taxon>
        <taxon>Embryophyta</taxon>
        <taxon>Tracheophyta</taxon>
        <taxon>Spermatophyta</taxon>
        <taxon>Magnoliopsida</taxon>
        <taxon>eudicotyledons</taxon>
        <taxon>Gunneridae</taxon>
        <taxon>Pentapetalae</taxon>
        <taxon>rosids</taxon>
        <taxon>malvids</taxon>
        <taxon>Malvales</taxon>
        <taxon>Dipterocarpaceae</taxon>
        <taxon>Rubroshorea</taxon>
    </lineage>
</organism>
<dbReference type="PANTHER" id="PTHR34663">
    <property type="entry name" value="OS06G0637400 PROTEIN"/>
    <property type="match status" value="1"/>
</dbReference>
<feature type="compositionally biased region" description="Polar residues" evidence="1">
    <location>
        <begin position="63"/>
        <end position="75"/>
    </location>
</feature>
<keyword evidence="4" id="KW-1185">Reference proteome</keyword>
<dbReference type="PANTHER" id="PTHR34663:SF11">
    <property type="entry name" value="DERMOKINE-LIKE"/>
    <property type="match status" value="1"/>
</dbReference>
<dbReference type="GO" id="GO:0050793">
    <property type="term" value="P:regulation of developmental process"/>
    <property type="evidence" value="ECO:0007669"/>
    <property type="project" value="InterPro"/>
</dbReference>
<accession>A0AAV5IVI3</accession>
<feature type="region of interest" description="Disordered" evidence="1">
    <location>
        <begin position="52"/>
        <end position="82"/>
    </location>
</feature>
<evidence type="ECO:0000256" key="1">
    <source>
        <dbReference type="SAM" id="MobiDB-lite"/>
    </source>
</evidence>
<dbReference type="InterPro" id="IPR044700">
    <property type="entry name" value="PIP2/PIPL1"/>
</dbReference>
<protein>
    <recommendedName>
        <fullName evidence="5">Transmembrane protein</fullName>
    </recommendedName>
</protein>
<evidence type="ECO:0000313" key="3">
    <source>
        <dbReference type="EMBL" id="GKV04540.1"/>
    </source>
</evidence>
<dbReference type="AlphaFoldDB" id="A0AAV5IVI3"/>
<feature type="chain" id="PRO_5043562770" description="Transmembrane protein" evidence="2">
    <location>
        <begin position="24"/>
        <end position="82"/>
    </location>
</feature>
<dbReference type="GO" id="GO:0045087">
    <property type="term" value="P:innate immune response"/>
    <property type="evidence" value="ECO:0007669"/>
    <property type="project" value="InterPro"/>
</dbReference>
<proteinExistence type="predicted"/>
<dbReference type="EMBL" id="BPVZ01000022">
    <property type="protein sequence ID" value="GKV04540.1"/>
    <property type="molecule type" value="Genomic_DNA"/>
</dbReference>
<dbReference type="Proteomes" id="UP001054252">
    <property type="component" value="Unassembled WGS sequence"/>
</dbReference>
<gene>
    <name evidence="3" type="ORF">SLEP1_g16693</name>
</gene>
<evidence type="ECO:0000256" key="2">
    <source>
        <dbReference type="SAM" id="SignalP"/>
    </source>
</evidence>
<comment type="caution">
    <text evidence="3">The sequence shown here is derived from an EMBL/GenBank/DDBJ whole genome shotgun (WGS) entry which is preliminary data.</text>
</comment>
<keyword evidence="2" id="KW-0732">Signal</keyword>
<evidence type="ECO:0008006" key="5">
    <source>
        <dbReference type="Google" id="ProtNLM"/>
    </source>
</evidence>
<evidence type="ECO:0000313" key="4">
    <source>
        <dbReference type="Proteomes" id="UP001054252"/>
    </source>
</evidence>
<reference evidence="3 4" key="1">
    <citation type="journal article" date="2021" name="Commun. Biol.">
        <title>The genome of Shorea leprosula (Dipterocarpaceae) highlights the ecological relevance of drought in aseasonal tropical rainforests.</title>
        <authorList>
            <person name="Ng K.K.S."/>
            <person name="Kobayashi M.J."/>
            <person name="Fawcett J.A."/>
            <person name="Hatakeyama M."/>
            <person name="Paape T."/>
            <person name="Ng C.H."/>
            <person name="Ang C.C."/>
            <person name="Tnah L.H."/>
            <person name="Lee C.T."/>
            <person name="Nishiyama T."/>
            <person name="Sese J."/>
            <person name="O'Brien M.J."/>
            <person name="Copetti D."/>
            <person name="Mohd Noor M.I."/>
            <person name="Ong R.C."/>
            <person name="Putra M."/>
            <person name="Sireger I.Z."/>
            <person name="Indrioko S."/>
            <person name="Kosugi Y."/>
            <person name="Izuno A."/>
            <person name="Isagi Y."/>
            <person name="Lee S.L."/>
            <person name="Shimizu K.K."/>
        </authorList>
    </citation>
    <scope>NUCLEOTIDE SEQUENCE [LARGE SCALE GENOMIC DNA]</scope>
    <source>
        <strain evidence="3">214</strain>
    </source>
</reference>